<organism evidence="5 6">
    <name type="scientific">Molorchus minor</name>
    <dbReference type="NCBI Taxonomy" id="1323400"/>
    <lineage>
        <taxon>Eukaryota</taxon>
        <taxon>Metazoa</taxon>
        <taxon>Ecdysozoa</taxon>
        <taxon>Arthropoda</taxon>
        <taxon>Hexapoda</taxon>
        <taxon>Insecta</taxon>
        <taxon>Pterygota</taxon>
        <taxon>Neoptera</taxon>
        <taxon>Endopterygota</taxon>
        <taxon>Coleoptera</taxon>
        <taxon>Polyphaga</taxon>
        <taxon>Cucujiformia</taxon>
        <taxon>Chrysomeloidea</taxon>
        <taxon>Cerambycidae</taxon>
        <taxon>Lamiinae</taxon>
        <taxon>Monochamini</taxon>
        <taxon>Molorchus</taxon>
    </lineage>
</organism>
<reference evidence="5" key="1">
    <citation type="journal article" date="2023" name="Insect Mol. Biol.">
        <title>Genome sequencing provides insights into the evolution of gene families encoding plant cell wall-degrading enzymes in longhorned beetles.</title>
        <authorList>
            <person name="Shin N.R."/>
            <person name="Okamura Y."/>
            <person name="Kirsch R."/>
            <person name="Pauchet Y."/>
        </authorList>
    </citation>
    <scope>NUCLEOTIDE SEQUENCE</scope>
    <source>
        <strain evidence="5">MMC_N1</strain>
    </source>
</reference>
<dbReference type="SUPFAM" id="SSF56574">
    <property type="entry name" value="Serpins"/>
    <property type="match status" value="2"/>
</dbReference>
<keyword evidence="1" id="KW-0646">Protease inhibitor</keyword>
<keyword evidence="2" id="KW-0722">Serine protease inhibitor</keyword>
<dbReference type="EMBL" id="JAPWTJ010001297">
    <property type="protein sequence ID" value="KAJ8972806.1"/>
    <property type="molecule type" value="Genomic_DNA"/>
</dbReference>
<proteinExistence type="predicted"/>
<dbReference type="Gene3D" id="2.30.39.10">
    <property type="entry name" value="Alpha-1-antitrypsin, domain 1"/>
    <property type="match status" value="1"/>
</dbReference>
<dbReference type="InterPro" id="IPR042178">
    <property type="entry name" value="Serpin_sf_1"/>
</dbReference>
<feature type="region of interest" description="Disordered" evidence="3">
    <location>
        <begin position="331"/>
        <end position="350"/>
    </location>
</feature>
<keyword evidence="6" id="KW-1185">Reference proteome</keyword>
<dbReference type="Gene3D" id="2.10.310.10">
    <property type="entry name" value="Serpins superfamily"/>
    <property type="match status" value="1"/>
</dbReference>
<evidence type="ECO:0000259" key="4">
    <source>
        <dbReference type="Pfam" id="PF00079"/>
    </source>
</evidence>
<evidence type="ECO:0000313" key="6">
    <source>
        <dbReference type="Proteomes" id="UP001162164"/>
    </source>
</evidence>
<dbReference type="PANTHER" id="PTHR11461">
    <property type="entry name" value="SERINE PROTEASE INHIBITOR, SERPIN"/>
    <property type="match status" value="1"/>
</dbReference>
<sequence length="733" mass="81042">GGSWNGYEFHTYPHPSKKSVIPRDVMVDVINDLGLKLLAIHNEYNENNIAISPYGSLSVIVALGEGLQGEAVHEIQQAAHLPNDISIIRVGLRDVHRHLKSYFIPKEGFLAGLSLNHENVTLRPEYEEILKFYGYDTISFNNVLFPQPETTVKPETTLKSGIGTTTQPALLFTTEISEIDTTTAEPVTTTSIISTTSGITESVISTEAATTEVNKSMTTIATDRITTEESATQAVSTSNPLPQTTETEYATMEPKTLEVTTPEAVTKATEVSTNAEMITTTQNPEVIEAVTAEAETSLPTVTAPLQTTMQQAVPKQVTTSIPTTTMQETIGETAATNTEGSSSSNRAEDSTTDFTTIQNILTTSSADTSTATQTIASTLSSFTNAITLPVTTELFNNESNTDQDISTLPTTETTDLSTVDDTTIVVPTDNTVTDSLSTETTITTDSTTTDNNVNEIDSTDSFIEETGFGGVKRKAPAEYRRKELGNIVELNMKEGMGMLSLNSNRRSRSVVDYVIARYYDDQFNYHRPHRPFVPDGQLSFLVYGKYREYHINFMKYDTVLPFLYVAHLNAMALSFPLDSTKYYLLLLLPADETGIDKLVCDLRLNGSLKYIIGNLKQTHVVATIPSFTLKGYVTLTPSFQKLGIRRIFEPRQADFGPMTSQRQIYVTNIEQAITVTIRNYVDPETVHNYRNFHQYDPVHFKADHPFLYFVIDTEIHATLMAGKIVNPLNSRIS</sequence>
<dbReference type="Gene3D" id="3.30.497.10">
    <property type="entry name" value="Antithrombin, subunit I, domain 2"/>
    <property type="match status" value="2"/>
</dbReference>
<evidence type="ECO:0000313" key="5">
    <source>
        <dbReference type="EMBL" id="KAJ8972806.1"/>
    </source>
</evidence>
<gene>
    <name evidence="5" type="ORF">NQ317_009502</name>
</gene>
<feature type="compositionally biased region" description="Polar residues" evidence="3">
    <location>
        <begin position="331"/>
        <end position="345"/>
    </location>
</feature>
<name>A0ABQ9J3X7_9CUCU</name>
<dbReference type="PANTHER" id="PTHR11461:SF130">
    <property type="entry name" value="SERPIN 85F"/>
    <property type="match status" value="1"/>
</dbReference>
<comment type="caution">
    <text evidence="5">The sequence shown here is derived from an EMBL/GenBank/DDBJ whole genome shotgun (WGS) entry which is preliminary data.</text>
</comment>
<dbReference type="Pfam" id="PF00079">
    <property type="entry name" value="Serpin"/>
    <property type="match status" value="1"/>
</dbReference>
<feature type="domain" description="Serpin" evidence="4">
    <location>
        <begin position="548"/>
        <end position="727"/>
    </location>
</feature>
<dbReference type="InterPro" id="IPR000215">
    <property type="entry name" value="Serpin_fam"/>
</dbReference>
<evidence type="ECO:0000256" key="1">
    <source>
        <dbReference type="ARBA" id="ARBA00022690"/>
    </source>
</evidence>
<dbReference type="InterPro" id="IPR042185">
    <property type="entry name" value="Serpin_sf_2"/>
</dbReference>
<protein>
    <recommendedName>
        <fullName evidence="4">Serpin domain-containing protein</fullName>
    </recommendedName>
</protein>
<accession>A0ABQ9J3X7</accession>
<evidence type="ECO:0000256" key="3">
    <source>
        <dbReference type="SAM" id="MobiDB-lite"/>
    </source>
</evidence>
<dbReference type="InterPro" id="IPR036186">
    <property type="entry name" value="Serpin_sf"/>
</dbReference>
<feature type="non-terminal residue" evidence="5">
    <location>
        <position position="1"/>
    </location>
</feature>
<dbReference type="InterPro" id="IPR023795">
    <property type="entry name" value="Serpin_CS"/>
</dbReference>
<dbReference type="PROSITE" id="PS00284">
    <property type="entry name" value="SERPIN"/>
    <property type="match status" value="1"/>
</dbReference>
<dbReference type="InterPro" id="IPR023796">
    <property type="entry name" value="Serpin_dom"/>
</dbReference>
<evidence type="ECO:0000256" key="2">
    <source>
        <dbReference type="ARBA" id="ARBA00022900"/>
    </source>
</evidence>
<dbReference type="Proteomes" id="UP001162164">
    <property type="component" value="Unassembled WGS sequence"/>
</dbReference>